<organism evidence="3 4">
    <name type="scientific">Aliiruegeria lutimaris</name>
    <dbReference type="NCBI Taxonomy" id="571298"/>
    <lineage>
        <taxon>Bacteria</taxon>
        <taxon>Pseudomonadati</taxon>
        <taxon>Pseudomonadota</taxon>
        <taxon>Alphaproteobacteria</taxon>
        <taxon>Rhodobacterales</taxon>
        <taxon>Roseobacteraceae</taxon>
        <taxon>Aliiruegeria</taxon>
    </lineage>
</organism>
<dbReference type="STRING" id="571298.SAMN04488026_106014"/>
<accession>A0A1G9FYB7</accession>
<feature type="transmembrane region" description="Helical" evidence="2">
    <location>
        <begin position="420"/>
        <end position="439"/>
    </location>
</feature>
<dbReference type="AlphaFoldDB" id="A0A1G9FYB7"/>
<keyword evidence="1" id="KW-0175">Coiled coil</keyword>
<gene>
    <name evidence="3" type="ORF">SAMN04488026_106014</name>
</gene>
<feature type="coiled-coil region" evidence="1">
    <location>
        <begin position="158"/>
        <end position="235"/>
    </location>
</feature>
<dbReference type="OrthoDB" id="8114194at2"/>
<dbReference type="Proteomes" id="UP000199382">
    <property type="component" value="Unassembled WGS sequence"/>
</dbReference>
<dbReference type="PANTHER" id="PTHR32309:SF31">
    <property type="entry name" value="CAPSULAR EXOPOLYSACCHARIDE FAMILY"/>
    <property type="match status" value="1"/>
</dbReference>
<keyword evidence="4" id="KW-1185">Reference proteome</keyword>
<feature type="coiled-coil region" evidence="1">
    <location>
        <begin position="323"/>
        <end position="381"/>
    </location>
</feature>
<protein>
    <submittedName>
        <fullName evidence="3">Polysaccharide chain length determinant protein, PEP-CTERM locus subfamily</fullName>
    </submittedName>
</protein>
<keyword evidence="2" id="KW-1133">Transmembrane helix</keyword>
<evidence type="ECO:0000256" key="1">
    <source>
        <dbReference type="SAM" id="Coils"/>
    </source>
</evidence>
<sequence length="520" mass="58836">MSEIKFYLDRFFRRFHWFLAVAVSISAIAIVVALTLPPAYESEVRMIVESNQIPDELARSTVETSAMEQLQIIEQRLMTRENLLRIANENFIVRGQQDMSADEIVRAMHTQTTLSRSSGRNQATVMTITFEAPSARATAGVLNSYLSVILEQSAEFRTERAVTTLEFFEQQVEHLEQDLDVKSQQILEFKNRNAEALPETLNFRMSEQTRLQDRLTRVEIDIADLNNQRTQLIRLDEAARQIGADPNKATIQLSPRQVRLSELHQDLSEARSVYSEDSAKVRHVKALIAQLEEDEQHESGETDAAAVAEQIETRESLMLNIQLADMDSKIATLEEQRGNIEAQLDANSASIERTPANVIALEALERDYKNIQTQYNEAVSNLSRANTGERIEFMSRGQRITVIEPPAVPVEPTKPDRKKLAVAGMGVGILAGLALVYLLEFMTRTPRRPEDIVARFDVMPIATIPYVRTRQQMVVDRGVRVLVILAILVGIPAAIWAVHEFYMPLDLVADKVMNRLGVRW</sequence>
<reference evidence="3 4" key="1">
    <citation type="submission" date="2016-10" db="EMBL/GenBank/DDBJ databases">
        <authorList>
            <person name="de Groot N.N."/>
        </authorList>
    </citation>
    <scope>NUCLEOTIDE SEQUENCE [LARGE SCALE GENOMIC DNA]</scope>
    <source>
        <strain evidence="3 4">DSM 25294</strain>
    </source>
</reference>
<dbReference type="RefSeq" id="WP_093161903.1">
    <property type="nucleotide sequence ID" value="NZ_FNEK01000060.1"/>
</dbReference>
<name>A0A1G9FYB7_9RHOB</name>
<dbReference type="EMBL" id="FNEK01000060">
    <property type="protein sequence ID" value="SDK93337.1"/>
    <property type="molecule type" value="Genomic_DNA"/>
</dbReference>
<feature type="transmembrane region" description="Helical" evidence="2">
    <location>
        <begin position="15"/>
        <end position="36"/>
    </location>
</feature>
<dbReference type="InterPro" id="IPR050445">
    <property type="entry name" value="Bact_polysacc_biosynth/exp"/>
</dbReference>
<dbReference type="PANTHER" id="PTHR32309">
    <property type="entry name" value="TYROSINE-PROTEIN KINASE"/>
    <property type="match status" value="1"/>
</dbReference>
<feature type="transmembrane region" description="Helical" evidence="2">
    <location>
        <begin position="478"/>
        <end position="498"/>
    </location>
</feature>
<proteinExistence type="predicted"/>
<keyword evidence="2" id="KW-0472">Membrane</keyword>
<evidence type="ECO:0000256" key="2">
    <source>
        <dbReference type="SAM" id="Phobius"/>
    </source>
</evidence>
<evidence type="ECO:0000313" key="3">
    <source>
        <dbReference type="EMBL" id="SDK93337.1"/>
    </source>
</evidence>
<evidence type="ECO:0000313" key="4">
    <source>
        <dbReference type="Proteomes" id="UP000199382"/>
    </source>
</evidence>
<keyword evidence="2" id="KW-0812">Transmembrane</keyword>